<evidence type="ECO:0000313" key="2">
    <source>
        <dbReference type="EMBL" id="KAG9068356.1"/>
    </source>
</evidence>
<feature type="compositionally biased region" description="Low complexity" evidence="1">
    <location>
        <begin position="137"/>
        <end position="149"/>
    </location>
</feature>
<dbReference type="InterPro" id="IPR027417">
    <property type="entry name" value="P-loop_NTPase"/>
</dbReference>
<dbReference type="Gene3D" id="3.40.50.300">
    <property type="entry name" value="P-loop containing nucleotide triphosphate hydrolases"/>
    <property type="match status" value="1"/>
</dbReference>
<dbReference type="EMBL" id="JAHRHY010000006">
    <property type="protein sequence ID" value="KAG9068356.1"/>
    <property type="molecule type" value="Genomic_DNA"/>
</dbReference>
<gene>
    <name evidence="2" type="ORF">KI688_010624</name>
</gene>
<feature type="compositionally biased region" description="Low complexity" evidence="1">
    <location>
        <begin position="109"/>
        <end position="130"/>
    </location>
</feature>
<name>A0A9P7XZ65_9FUNG</name>
<feature type="compositionally biased region" description="Low complexity" evidence="1">
    <location>
        <begin position="1"/>
        <end position="14"/>
    </location>
</feature>
<evidence type="ECO:0000313" key="3">
    <source>
        <dbReference type="Proteomes" id="UP000707451"/>
    </source>
</evidence>
<keyword evidence="3" id="KW-1185">Reference proteome</keyword>
<dbReference type="Proteomes" id="UP000707451">
    <property type="component" value="Unassembled WGS sequence"/>
</dbReference>
<feature type="region of interest" description="Disordered" evidence="1">
    <location>
        <begin position="1421"/>
        <end position="1440"/>
    </location>
</feature>
<sequence length="1440" mass="161386">MVTATSHPTSSPSHQSFRLRGPTSTDFSADEVRIVIRKDSTSGQSFVLWNDILNVFRIAGHVQHGSDVVPYMTDSQFQSVHIGTQRAFAAGIMEQGLDTMPPPYETMASGPSASQRTSTSSTPTSTSVRTSAEHRISTAAPLAPSTSPTASAGAAAAAAAATWLTPDEEPASLTLRGGGASRESQQFIARVQSILLDSTHQLEVYEQTILSEPSARNDFLVRGVATIQQGLDSIHQELHDVVPNLRAEIAKNTTLQRQILEMQTTAEEMARRMLEMQQHAIGLQEQTLDRLATIQGRVSAILTQTYELHEYPIPRLFIILPKEDETRTDSLRNVFAKQFKLYFLCECNNNSHHYHSLHTGATPAATISSTSSSQGTMSRQEIHLARHEGYDLDRPTEFFEKYGSYVLTLLQMLKYGAVVAGVVIPPLTQLRIVDGLDTAKQSADALYSSMEPKVDSAIEYLQRLSSNQALETTTTATTAAGNTSTYGDNLEALEGSDLRQLSSFLKIKDEGQVLGNLYRTVTGEGHVKWVCLDHYRETYGISAQRELREVVEMSRGRYDEPTGTVSIELISPVQARQFYSILATSRYVQELRLTMSWDTTLEDYRTLKEALQQSNVIRLELAGNMTSGPKTDIMNRSRRHDPFLQLMAGGKLKMLSVKGLKDFFERTSKMPSISHIRTFELQSSVVTNKDGPQLEKLVQASPMLFELTLLVQDIDTTFTLLSPLVKKLRRFRTLTLHQAPRTTVTFQYNPAATEEAPIISLAGDGIESTKLALMHRVRTLSIRKYQEIHQIQELVSRVIKKHQSSLEIVEIKCLPDYFPSVTEWVRREIQGHKSLQRFTFHDGFNSVVIRDFQNPVQTSAELELEEISTCESDNPTQSLTTLFEKHGSEIKVLDLDHNFTHLQASMFLQSVRQAQGAKLRTLTWDITKTWDGRIFRDMLPALRMCDPTVLEWVTIKVNQGYRDVVVQQPGIVTVLDDQSGRENLGMILKKKANRIELRAKGLNVIISKLQTACGGNGPFEQLEELYIRGFEESFGGRSVKWVQSLMQRDISVRQLSLSFTSREPTAETRPLSASSDTESNLMIPIPASVVTKPAFKRLTSVTLFHVRLVPLSWELFITSIDFLTIRYLDFTLTNFSDPELHLLTQRCLSKVKTCRSIHLAEVTSDLSLLGLKERLAVEDLREQEKFGMMVWLDRTEVRGPDFDGITYREFFKYFRFGKRKAGPNTSMTEEKMSVGGPMQSLALEVLGRDRIEELAEDLSVVLDHGNVYENPVIEPAANLPKDIEWTEDQRNVLDMVRCRLQSRQDCLILVTGAAGTGKPTVLEEIHRIAKSERFEPIRLAPSGEAANVDSGVPFGGFPMILFGDFGQLGPVNKSLASTDWLWNSEVYQSFERVDLIQPCRQSGDVEFKSMLDDIRRGEVTGTMASADEQDSMAKSDASFP</sequence>
<feature type="region of interest" description="Disordered" evidence="1">
    <location>
        <begin position="1"/>
        <end position="24"/>
    </location>
</feature>
<comment type="caution">
    <text evidence="2">The sequence shown here is derived from an EMBL/GenBank/DDBJ whole genome shotgun (WGS) entry which is preliminary data.</text>
</comment>
<dbReference type="OrthoDB" id="546350at2759"/>
<evidence type="ECO:0000256" key="1">
    <source>
        <dbReference type="SAM" id="MobiDB-lite"/>
    </source>
</evidence>
<feature type="region of interest" description="Disordered" evidence="1">
    <location>
        <begin position="99"/>
        <end position="149"/>
    </location>
</feature>
<dbReference type="SUPFAM" id="SSF52540">
    <property type="entry name" value="P-loop containing nucleoside triphosphate hydrolases"/>
    <property type="match status" value="1"/>
</dbReference>
<reference evidence="2" key="1">
    <citation type="submission" date="2021-06" db="EMBL/GenBank/DDBJ databases">
        <title>Genome Sequence of Mortierella hyaline Strain SCG-10, a Cold-Adapted, Nitrate-Reducing Fungus Isolated from Soil in Minnesota, USA.</title>
        <authorList>
            <person name="Aldossari N."/>
        </authorList>
    </citation>
    <scope>NUCLEOTIDE SEQUENCE</scope>
    <source>
        <strain evidence="2">SCG-10</strain>
    </source>
</reference>
<organism evidence="2 3">
    <name type="scientific">Linnemannia hyalina</name>
    <dbReference type="NCBI Taxonomy" id="64524"/>
    <lineage>
        <taxon>Eukaryota</taxon>
        <taxon>Fungi</taxon>
        <taxon>Fungi incertae sedis</taxon>
        <taxon>Mucoromycota</taxon>
        <taxon>Mortierellomycotina</taxon>
        <taxon>Mortierellomycetes</taxon>
        <taxon>Mortierellales</taxon>
        <taxon>Mortierellaceae</taxon>
        <taxon>Linnemannia</taxon>
    </lineage>
</organism>
<accession>A0A9P7XZ65</accession>
<protein>
    <submittedName>
        <fullName evidence="2">Uncharacterized protein</fullName>
    </submittedName>
</protein>
<proteinExistence type="predicted"/>